<accession>A0A6A6IF04</accession>
<protein>
    <submittedName>
        <fullName evidence="2">Uncharacterized protein</fullName>
    </submittedName>
</protein>
<proteinExistence type="predicted"/>
<evidence type="ECO:0000313" key="2">
    <source>
        <dbReference type="EMBL" id="KAF2249164.1"/>
    </source>
</evidence>
<evidence type="ECO:0000256" key="1">
    <source>
        <dbReference type="SAM" id="MobiDB-lite"/>
    </source>
</evidence>
<dbReference type="GeneID" id="54575281"/>
<dbReference type="EMBL" id="ML987195">
    <property type="protein sequence ID" value="KAF2249164.1"/>
    <property type="molecule type" value="Genomic_DNA"/>
</dbReference>
<organism evidence="2 3">
    <name type="scientific">Trematosphaeria pertusa</name>
    <dbReference type="NCBI Taxonomy" id="390896"/>
    <lineage>
        <taxon>Eukaryota</taxon>
        <taxon>Fungi</taxon>
        <taxon>Dikarya</taxon>
        <taxon>Ascomycota</taxon>
        <taxon>Pezizomycotina</taxon>
        <taxon>Dothideomycetes</taxon>
        <taxon>Pleosporomycetidae</taxon>
        <taxon>Pleosporales</taxon>
        <taxon>Massarineae</taxon>
        <taxon>Trematosphaeriaceae</taxon>
        <taxon>Trematosphaeria</taxon>
    </lineage>
</organism>
<dbReference type="AlphaFoldDB" id="A0A6A6IF04"/>
<dbReference type="RefSeq" id="XP_033684168.1">
    <property type="nucleotide sequence ID" value="XM_033821951.1"/>
</dbReference>
<evidence type="ECO:0000313" key="3">
    <source>
        <dbReference type="Proteomes" id="UP000800094"/>
    </source>
</evidence>
<feature type="region of interest" description="Disordered" evidence="1">
    <location>
        <begin position="82"/>
        <end position="109"/>
    </location>
</feature>
<gene>
    <name evidence="2" type="ORF">BU26DRAFT_313231</name>
</gene>
<reference evidence="2" key="1">
    <citation type="journal article" date="2020" name="Stud. Mycol.">
        <title>101 Dothideomycetes genomes: a test case for predicting lifestyles and emergence of pathogens.</title>
        <authorList>
            <person name="Haridas S."/>
            <person name="Albert R."/>
            <person name="Binder M."/>
            <person name="Bloem J."/>
            <person name="Labutti K."/>
            <person name="Salamov A."/>
            <person name="Andreopoulos B."/>
            <person name="Baker S."/>
            <person name="Barry K."/>
            <person name="Bills G."/>
            <person name="Bluhm B."/>
            <person name="Cannon C."/>
            <person name="Castanera R."/>
            <person name="Culley D."/>
            <person name="Daum C."/>
            <person name="Ezra D."/>
            <person name="Gonzalez J."/>
            <person name="Henrissat B."/>
            <person name="Kuo A."/>
            <person name="Liang C."/>
            <person name="Lipzen A."/>
            <person name="Lutzoni F."/>
            <person name="Magnuson J."/>
            <person name="Mondo S."/>
            <person name="Nolan M."/>
            <person name="Ohm R."/>
            <person name="Pangilinan J."/>
            <person name="Park H.-J."/>
            <person name="Ramirez L."/>
            <person name="Alfaro M."/>
            <person name="Sun H."/>
            <person name="Tritt A."/>
            <person name="Yoshinaga Y."/>
            <person name="Zwiers L.-H."/>
            <person name="Turgeon B."/>
            <person name="Goodwin S."/>
            <person name="Spatafora J."/>
            <person name="Crous P."/>
            <person name="Grigoriev I."/>
        </authorList>
    </citation>
    <scope>NUCLEOTIDE SEQUENCE</scope>
    <source>
        <strain evidence="2">CBS 122368</strain>
    </source>
</reference>
<sequence>MPAFVPQRPDFTATPHPSLLGLLVFFRGPAALRLPRLFTLCNRLDILASPQHSMRVYRLKRRYTRRHSRTIRIKLQVAEASSLGSYQSPSALGTSIGSGNFISPMPPLG</sequence>
<name>A0A6A6IF04_9PLEO</name>
<dbReference type="Proteomes" id="UP000800094">
    <property type="component" value="Unassembled WGS sequence"/>
</dbReference>
<feature type="compositionally biased region" description="Polar residues" evidence="1">
    <location>
        <begin position="82"/>
        <end position="101"/>
    </location>
</feature>
<keyword evidence="3" id="KW-1185">Reference proteome</keyword>